<evidence type="ECO:0000313" key="2">
    <source>
        <dbReference type="Proteomes" id="UP000002939"/>
    </source>
</evidence>
<protein>
    <submittedName>
        <fullName evidence="1">Uncharacterized protein</fullName>
    </submittedName>
</protein>
<proteinExistence type="predicted"/>
<reference evidence="1" key="1">
    <citation type="submission" date="2009-09" db="EMBL/GenBank/DDBJ databases">
        <authorList>
            <consortium name="The Broad Institute Genome Sequencing Platform"/>
            <person name="Ward D."/>
            <person name="Feldgarden M."/>
            <person name="Earl A."/>
            <person name="Young S.K."/>
            <person name="Zeng Q."/>
            <person name="Koehrsen M."/>
            <person name="Alvarado L."/>
            <person name="Berlin A."/>
            <person name="Bochicchio J."/>
            <person name="Borenstein D."/>
            <person name="Chapman S.B."/>
            <person name="Chen Z."/>
            <person name="Engels R."/>
            <person name="Freedman E."/>
            <person name="Gellesch M."/>
            <person name="Goldberg J."/>
            <person name="Griggs A."/>
            <person name="Gujja S."/>
            <person name="Heilman E."/>
            <person name="Heiman D."/>
            <person name="Hepburn T."/>
            <person name="Howarth C."/>
            <person name="Jen D."/>
            <person name="Larson L."/>
            <person name="Lewis B."/>
            <person name="Mehta T."/>
            <person name="Park D."/>
            <person name="Pearson M."/>
            <person name="Roberts A."/>
            <person name="Saif S."/>
            <person name="Shea T."/>
            <person name="Shenoy N."/>
            <person name="Sisk P."/>
            <person name="Stolte C."/>
            <person name="Sykes S."/>
            <person name="Thomson T."/>
            <person name="Walk T."/>
            <person name="White J."/>
            <person name="Yandava C."/>
            <person name="Sibley C.D."/>
            <person name="Field T.R."/>
            <person name="Grinwis M."/>
            <person name="Eshaghurshan C.S."/>
            <person name="Surette M.G."/>
            <person name="Haas B."/>
            <person name="Nusbaum C."/>
            <person name="Birren B."/>
        </authorList>
    </citation>
    <scope>NUCLEOTIDE SEQUENCE [LARGE SCALE GENOMIC DNA]</scope>
    <source>
        <strain evidence="1">ATCC 700633</strain>
    </source>
</reference>
<dbReference type="RefSeq" id="WP_006703857.1">
    <property type="nucleotide sequence ID" value="NZ_KI391971.1"/>
</dbReference>
<dbReference type="HOGENOM" id="CLU_1213420_0_0_9"/>
<sequence>MSNIVINFNRSCDASIFETCVQHQVPEITRDIVLLYDISDDPRTDCNSIIVTRSGQWYITRQTTSQLFDLLQENTPISYTLAKEITKKFSNIRKKIPYCFDDFLYFPIYTFSDHHHWCGYHHCIDKQKVGDTLHLYFDQSLEIILPYKYSTAILNTQTFDSLLNSNKEFNMHFFQHYPIHDSSTKEQLSITRFCQFFIPIILEYINKVSPGETDAKTWEEVLKHFVEC</sequence>
<accession>D0BNP6</accession>
<evidence type="ECO:0000313" key="1">
    <source>
        <dbReference type="EMBL" id="EEW92389.1"/>
    </source>
</evidence>
<dbReference type="STRING" id="626369.HMPREF0446_01581"/>
<gene>
    <name evidence="1" type="ORF">HMPREF0446_01581</name>
</gene>
<organism evidence="1 2">
    <name type="scientific">Granulicatella elegans ATCC 700633</name>
    <dbReference type="NCBI Taxonomy" id="626369"/>
    <lineage>
        <taxon>Bacteria</taxon>
        <taxon>Bacillati</taxon>
        <taxon>Bacillota</taxon>
        <taxon>Bacilli</taxon>
        <taxon>Lactobacillales</taxon>
        <taxon>Carnobacteriaceae</taxon>
        <taxon>Granulicatella</taxon>
    </lineage>
</organism>
<name>D0BNP6_9LACT</name>
<dbReference type="EMBL" id="ACRF02000017">
    <property type="protein sequence ID" value="EEW92389.1"/>
    <property type="molecule type" value="Genomic_DNA"/>
</dbReference>
<dbReference type="AlphaFoldDB" id="D0BNP6"/>
<keyword evidence="2" id="KW-1185">Reference proteome</keyword>
<dbReference type="Proteomes" id="UP000002939">
    <property type="component" value="Unassembled WGS sequence"/>
</dbReference>
<reference evidence="1" key="2">
    <citation type="submission" date="2011-10" db="EMBL/GenBank/DDBJ databases">
        <title>The Genome Sequence of Granulicatella elegans ATCC 700633.</title>
        <authorList>
            <consortium name="The Broad Institute Genome Sequencing Platform"/>
            <consortium name="The Broad Institute Genome Sequencing Center for Infectious Disease"/>
            <person name="Earl A."/>
            <person name="Ward D."/>
            <person name="Feldgarden M."/>
            <person name="Gevers D."/>
            <person name="Sibley C.D."/>
            <person name="Field T.R."/>
            <person name="Grinwis M."/>
            <person name="Eshaghurshan C.S."/>
            <person name="Surette M.G."/>
            <person name="Young S.K."/>
            <person name="Zeng Q."/>
            <person name="Gargeya S."/>
            <person name="Fitzgerald M."/>
            <person name="Haas B."/>
            <person name="Abouelleil A."/>
            <person name="Alvarado L."/>
            <person name="Arachchi H.M."/>
            <person name="Berlin A."/>
            <person name="Brown A."/>
            <person name="Chapman S.B."/>
            <person name="Chen Z."/>
            <person name="Dunbar C."/>
            <person name="Freedman E."/>
            <person name="Gearin G."/>
            <person name="Goldberg J."/>
            <person name="Griggs A."/>
            <person name="Gujja S."/>
            <person name="Heiman D."/>
            <person name="Howarth C."/>
            <person name="Larson L."/>
            <person name="Lui A."/>
            <person name="MacDonald P.J.P."/>
            <person name="Montmayeur A."/>
            <person name="Murphy C."/>
            <person name="Neiman D."/>
            <person name="Pearson M."/>
            <person name="Priest M."/>
            <person name="Roberts A."/>
            <person name="Saif S."/>
            <person name="Shea T."/>
            <person name="Shenoy N."/>
            <person name="Sisk P."/>
            <person name="Stolte C."/>
            <person name="Sykes S."/>
            <person name="Wortman J."/>
            <person name="Nusbaum C."/>
            <person name="Birren B."/>
        </authorList>
    </citation>
    <scope>NUCLEOTIDE SEQUENCE [LARGE SCALE GENOMIC DNA]</scope>
    <source>
        <strain evidence="1">ATCC 700633</strain>
    </source>
</reference>
<comment type="caution">
    <text evidence="1">The sequence shown here is derived from an EMBL/GenBank/DDBJ whole genome shotgun (WGS) entry which is preliminary data.</text>
</comment>